<dbReference type="OrthoDB" id="9803420at2"/>
<dbReference type="PROSITE" id="PS51975">
    <property type="entry name" value="RNASE_H_2"/>
    <property type="match status" value="1"/>
</dbReference>
<dbReference type="NCBIfam" id="NF000595">
    <property type="entry name" value="PRK00015.1-3"/>
    <property type="match status" value="1"/>
</dbReference>
<keyword evidence="11 14" id="KW-0255">Endonuclease</keyword>
<comment type="function">
    <text evidence="3 14 16">Endonuclease that specifically degrades the RNA of RNA-DNA hybrids.</text>
</comment>
<evidence type="ECO:0000313" key="19">
    <source>
        <dbReference type="Proteomes" id="UP000288058"/>
    </source>
</evidence>
<sequence>MRRYHNHYCEAEQSKQDEKVLMICGTDEAGRGPIAGPVVAAAVILDPDNPVEGLNDSKKLSEKKREKLSLEIKEKALYWAIAQSDPDEIEAINILWASMKAMERAIEALPVKPDMVLVDGNRVPELNVPAKAIVGGDASEQCIAAASILAKVERDRQMLEWHERYPQYDFHKHKAYGTKKHLELLEKHGPCPIHRKGFNPVKRVLENL</sequence>
<dbReference type="NCBIfam" id="NF000594">
    <property type="entry name" value="PRK00015.1-1"/>
    <property type="match status" value="1"/>
</dbReference>
<keyword evidence="12 14" id="KW-0378">Hydrolase</keyword>
<dbReference type="Proteomes" id="UP000288058">
    <property type="component" value="Unassembled WGS sequence"/>
</dbReference>
<proteinExistence type="inferred from homology"/>
<keyword evidence="19" id="KW-1185">Reference proteome</keyword>
<reference evidence="19" key="1">
    <citation type="journal article" date="2018" name="Front. Microbiol.">
        <title>Genome-Based Analysis Reveals the Taxonomy and Diversity of the Family Idiomarinaceae.</title>
        <authorList>
            <person name="Liu Y."/>
            <person name="Lai Q."/>
            <person name="Shao Z."/>
        </authorList>
    </citation>
    <scope>NUCLEOTIDE SEQUENCE [LARGE SCALE GENOMIC DNA]</scope>
    <source>
        <strain evidence="19">R22</strain>
    </source>
</reference>
<comment type="subcellular location">
    <subcellularLocation>
        <location evidence="4 14">Cytoplasm</location>
    </subcellularLocation>
</comment>
<comment type="catalytic activity">
    <reaction evidence="1 14 15 16">
        <text>Endonucleolytic cleavage to 5'-phosphomonoester.</text>
        <dbReference type="EC" id="3.1.26.4"/>
    </reaction>
</comment>
<evidence type="ECO:0000256" key="14">
    <source>
        <dbReference type="HAMAP-Rule" id="MF_00052"/>
    </source>
</evidence>
<dbReference type="GO" id="GO:0032299">
    <property type="term" value="C:ribonuclease H2 complex"/>
    <property type="evidence" value="ECO:0007669"/>
    <property type="project" value="TreeGrafter"/>
</dbReference>
<comment type="similarity">
    <text evidence="5 14 16">Belongs to the RNase HII family.</text>
</comment>
<dbReference type="GO" id="GO:0043137">
    <property type="term" value="P:DNA replication, removal of RNA primer"/>
    <property type="evidence" value="ECO:0007669"/>
    <property type="project" value="TreeGrafter"/>
</dbReference>
<dbReference type="GO" id="GO:0006298">
    <property type="term" value="P:mismatch repair"/>
    <property type="evidence" value="ECO:0007669"/>
    <property type="project" value="TreeGrafter"/>
</dbReference>
<dbReference type="FunFam" id="3.30.420.10:FF:000006">
    <property type="entry name" value="Ribonuclease HII"/>
    <property type="match status" value="1"/>
</dbReference>
<feature type="binding site" evidence="14 15">
    <location>
        <position position="28"/>
    </location>
    <ligand>
        <name>a divalent metal cation</name>
        <dbReference type="ChEBI" id="CHEBI:60240"/>
    </ligand>
</feature>
<evidence type="ECO:0000256" key="16">
    <source>
        <dbReference type="RuleBase" id="RU003515"/>
    </source>
</evidence>
<keyword evidence="8 14" id="KW-0963">Cytoplasm</keyword>
<feature type="binding site" evidence="14 15">
    <location>
        <position position="27"/>
    </location>
    <ligand>
        <name>a divalent metal cation</name>
        <dbReference type="ChEBI" id="CHEBI:60240"/>
    </ligand>
</feature>
<dbReference type="InterPro" id="IPR036397">
    <property type="entry name" value="RNaseH_sf"/>
</dbReference>
<keyword evidence="10 14" id="KW-0479">Metal-binding</keyword>
<evidence type="ECO:0000256" key="12">
    <source>
        <dbReference type="ARBA" id="ARBA00022801"/>
    </source>
</evidence>
<dbReference type="Gene3D" id="3.30.420.10">
    <property type="entry name" value="Ribonuclease H-like superfamily/Ribonuclease H"/>
    <property type="match status" value="1"/>
</dbReference>
<evidence type="ECO:0000256" key="15">
    <source>
        <dbReference type="PROSITE-ProRule" id="PRU01319"/>
    </source>
</evidence>
<dbReference type="CDD" id="cd07182">
    <property type="entry name" value="RNase_HII_bacteria_HII_like"/>
    <property type="match status" value="1"/>
</dbReference>
<dbReference type="EMBL" id="PIQC01000001">
    <property type="protein sequence ID" value="RUO73530.1"/>
    <property type="molecule type" value="Genomic_DNA"/>
</dbReference>
<dbReference type="NCBIfam" id="NF000596">
    <property type="entry name" value="PRK00015.1-4"/>
    <property type="match status" value="1"/>
</dbReference>
<dbReference type="Pfam" id="PF01351">
    <property type="entry name" value="RNase_HII"/>
    <property type="match status" value="1"/>
</dbReference>
<dbReference type="PANTHER" id="PTHR10954">
    <property type="entry name" value="RIBONUCLEASE H2 SUBUNIT A"/>
    <property type="match status" value="1"/>
</dbReference>
<evidence type="ECO:0000256" key="1">
    <source>
        <dbReference type="ARBA" id="ARBA00000077"/>
    </source>
</evidence>
<dbReference type="InterPro" id="IPR024567">
    <property type="entry name" value="RNase_HII/HIII_dom"/>
</dbReference>
<evidence type="ECO:0000256" key="3">
    <source>
        <dbReference type="ARBA" id="ARBA00004065"/>
    </source>
</evidence>
<evidence type="ECO:0000256" key="13">
    <source>
        <dbReference type="ARBA" id="ARBA00023211"/>
    </source>
</evidence>
<keyword evidence="13 14" id="KW-0464">Manganese</keyword>
<evidence type="ECO:0000256" key="10">
    <source>
        <dbReference type="ARBA" id="ARBA00022723"/>
    </source>
</evidence>
<feature type="binding site" evidence="14 15">
    <location>
        <position position="119"/>
    </location>
    <ligand>
        <name>a divalent metal cation</name>
        <dbReference type="ChEBI" id="CHEBI:60240"/>
    </ligand>
</feature>
<dbReference type="HAMAP" id="MF_00052_B">
    <property type="entry name" value="RNase_HII_B"/>
    <property type="match status" value="1"/>
</dbReference>
<dbReference type="GO" id="GO:0005737">
    <property type="term" value="C:cytoplasm"/>
    <property type="evidence" value="ECO:0007669"/>
    <property type="project" value="UniProtKB-SubCell"/>
</dbReference>
<evidence type="ECO:0000256" key="4">
    <source>
        <dbReference type="ARBA" id="ARBA00004496"/>
    </source>
</evidence>
<dbReference type="SUPFAM" id="SSF53098">
    <property type="entry name" value="Ribonuclease H-like"/>
    <property type="match status" value="1"/>
</dbReference>
<comment type="cofactor">
    <cofactor evidence="14 15">
        <name>Mn(2+)</name>
        <dbReference type="ChEBI" id="CHEBI:29035"/>
    </cofactor>
    <cofactor evidence="14 15">
        <name>Mg(2+)</name>
        <dbReference type="ChEBI" id="CHEBI:18420"/>
    </cofactor>
    <text evidence="14 15">Manganese or magnesium. Binds 1 divalent metal ion per monomer in the absence of substrate. May bind a second metal ion after substrate binding.</text>
</comment>
<dbReference type="InterPro" id="IPR001352">
    <property type="entry name" value="RNase_HII/HIII"/>
</dbReference>
<evidence type="ECO:0000256" key="6">
    <source>
        <dbReference type="ARBA" id="ARBA00012180"/>
    </source>
</evidence>
<dbReference type="GO" id="GO:0004523">
    <property type="term" value="F:RNA-DNA hybrid ribonuclease activity"/>
    <property type="evidence" value="ECO:0007669"/>
    <property type="project" value="UniProtKB-UniRule"/>
</dbReference>
<keyword evidence="9 14" id="KW-0540">Nuclease</keyword>
<dbReference type="PANTHER" id="PTHR10954:SF18">
    <property type="entry name" value="RIBONUCLEASE HII"/>
    <property type="match status" value="1"/>
</dbReference>
<comment type="cofactor">
    <cofactor evidence="2">
        <name>Mg(2+)</name>
        <dbReference type="ChEBI" id="CHEBI:18420"/>
    </cofactor>
</comment>
<organism evidence="18 19">
    <name type="scientific">Idiomarina ramblicola</name>
    <dbReference type="NCBI Taxonomy" id="263724"/>
    <lineage>
        <taxon>Bacteria</taxon>
        <taxon>Pseudomonadati</taxon>
        <taxon>Pseudomonadota</taxon>
        <taxon>Gammaproteobacteria</taxon>
        <taxon>Alteromonadales</taxon>
        <taxon>Idiomarinaceae</taxon>
        <taxon>Idiomarina</taxon>
    </lineage>
</organism>
<evidence type="ECO:0000256" key="7">
    <source>
        <dbReference type="ARBA" id="ARBA00019179"/>
    </source>
</evidence>
<evidence type="ECO:0000256" key="11">
    <source>
        <dbReference type="ARBA" id="ARBA00022759"/>
    </source>
</evidence>
<evidence type="ECO:0000313" key="18">
    <source>
        <dbReference type="EMBL" id="RUO73530.1"/>
    </source>
</evidence>
<comment type="caution">
    <text evidence="18">The sequence shown here is derived from an EMBL/GenBank/DDBJ whole genome shotgun (WGS) entry which is preliminary data.</text>
</comment>
<evidence type="ECO:0000259" key="17">
    <source>
        <dbReference type="PROSITE" id="PS51975"/>
    </source>
</evidence>
<dbReference type="GO" id="GO:0030145">
    <property type="term" value="F:manganese ion binding"/>
    <property type="evidence" value="ECO:0007669"/>
    <property type="project" value="UniProtKB-UniRule"/>
</dbReference>
<feature type="domain" description="RNase H type-2" evidence="17">
    <location>
        <begin position="21"/>
        <end position="208"/>
    </location>
</feature>
<evidence type="ECO:0000256" key="2">
    <source>
        <dbReference type="ARBA" id="ARBA00001946"/>
    </source>
</evidence>
<dbReference type="GO" id="GO:0003723">
    <property type="term" value="F:RNA binding"/>
    <property type="evidence" value="ECO:0007669"/>
    <property type="project" value="UniProtKB-UniRule"/>
</dbReference>
<evidence type="ECO:0000256" key="5">
    <source>
        <dbReference type="ARBA" id="ARBA00007383"/>
    </source>
</evidence>
<accession>A0A432Z6L4</accession>
<dbReference type="AlphaFoldDB" id="A0A432Z6L4"/>
<name>A0A432Z6L4_9GAMM</name>
<protein>
    <recommendedName>
        <fullName evidence="7 14">Ribonuclease HII</fullName>
        <shortName evidence="14">RNase HII</shortName>
        <ecNumber evidence="6 14">3.1.26.4</ecNumber>
    </recommendedName>
</protein>
<evidence type="ECO:0000256" key="9">
    <source>
        <dbReference type="ARBA" id="ARBA00022722"/>
    </source>
</evidence>
<dbReference type="EC" id="3.1.26.4" evidence="6 14"/>
<evidence type="ECO:0000256" key="8">
    <source>
        <dbReference type="ARBA" id="ARBA00022490"/>
    </source>
</evidence>
<dbReference type="InterPro" id="IPR012337">
    <property type="entry name" value="RNaseH-like_sf"/>
</dbReference>
<gene>
    <name evidence="14" type="primary">rnhB</name>
    <name evidence="18" type="ORF">CWI78_02405</name>
</gene>
<dbReference type="InterPro" id="IPR022898">
    <property type="entry name" value="RNase_HII"/>
</dbReference>